<name>A0A7J6E510_CANSA</name>
<dbReference type="OrthoDB" id="26525at2759"/>
<dbReference type="SMART" id="SM00054">
    <property type="entry name" value="EFh"/>
    <property type="match status" value="3"/>
</dbReference>
<evidence type="ECO:0000256" key="1">
    <source>
        <dbReference type="ARBA" id="ARBA00022723"/>
    </source>
</evidence>
<dbReference type="Pfam" id="PF13833">
    <property type="entry name" value="EF-hand_8"/>
    <property type="match status" value="1"/>
</dbReference>
<keyword evidence="3" id="KW-0106">Calcium</keyword>
<dbReference type="SUPFAM" id="SSF47473">
    <property type="entry name" value="EF-hand"/>
    <property type="match status" value="1"/>
</dbReference>
<accession>A0A803NMQ3</accession>
<dbReference type="PROSITE" id="PS50222">
    <property type="entry name" value="EF_HAND_2"/>
    <property type="match status" value="3"/>
</dbReference>
<dbReference type="InterPro" id="IPR002048">
    <property type="entry name" value="EF_hand_dom"/>
</dbReference>
<dbReference type="GO" id="GO:0043226">
    <property type="term" value="C:organelle"/>
    <property type="evidence" value="ECO:0007669"/>
    <property type="project" value="UniProtKB-ARBA"/>
</dbReference>
<dbReference type="InterPro" id="IPR011992">
    <property type="entry name" value="EF-hand-dom_pair"/>
</dbReference>
<evidence type="ECO:0000313" key="7">
    <source>
        <dbReference type="Proteomes" id="UP000525078"/>
    </source>
</evidence>
<proteinExistence type="predicted"/>
<dbReference type="InterPro" id="IPR018247">
    <property type="entry name" value="EF_Hand_1_Ca_BS"/>
</dbReference>
<evidence type="ECO:0000259" key="4">
    <source>
        <dbReference type="PROSITE" id="PS50222"/>
    </source>
</evidence>
<reference evidence="6 8" key="1">
    <citation type="submission" date="2018-11" db="EMBL/GenBank/DDBJ databases">
        <authorList>
            <person name="Grassa J C."/>
        </authorList>
    </citation>
    <scope>NUCLEOTIDE SEQUENCE [LARGE SCALE GENOMIC DNA]</scope>
</reference>
<dbReference type="PROSITE" id="PS00018">
    <property type="entry name" value="EF_HAND_1"/>
    <property type="match status" value="3"/>
</dbReference>
<dbReference type="Proteomes" id="UP000525078">
    <property type="component" value="Unassembled WGS sequence"/>
</dbReference>
<evidence type="ECO:0000256" key="2">
    <source>
        <dbReference type="ARBA" id="ARBA00022737"/>
    </source>
</evidence>
<dbReference type="Proteomes" id="UP000596661">
    <property type="component" value="Chromosome 1"/>
</dbReference>
<dbReference type="Gramene" id="evm.model.01.2805">
    <property type="protein sequence ID" value="cds.evm.model.01.2805"/>
    <property type="gene ID" value="evm.TU.01.2805"/>
</dbReference>
<dbReference type="EnsemblPlants" id="evm.model.01.2805">
    <property type="protein sequence ID" value="cds.evm.model.01.2805"/>
    <property type="gene ID" value="evm.TU.01.2805"/>
</dbReference>
<organism evidence="5 7">
    <name type="scientific">Cannabis sativa</name>
    <name type="common">Hemp</name>
    <name type="synonym">Marijuana</name>
    <dbReference type="NCBI Taxonomy" id="3483"/>
    <lineage>
        <taxon>Eukaryota</taxon>
        <taxon>Viridiplantae</taxon>
        <taxon>Streptophyta</taxon>
        <taxon>Embryophyta</taxon>
        <taxon>Tracheophyta</taxon>
        <taxon>Spermatophyta</taxon>
        <taxon>Magnoliopsida</taxon>
        <taxon>eudicotyledons</taxon>
        <taxon>Gunneridae</taxon>
        <taxon>Pentapetalae</taxon>
        <taxon>rosids</taxon>
        <taxon>fabids</taxon>
        <taxon>Rosales</taxon>
        <taxon>Cannabaceae</taxon>
        <taxon>Cannabis</taxon>
    </lineage>
</organism>
<dbReference type="EMBL" id="UZAU01000081">
    <property type="status" value="NOT_ANNOTATED_CDS"/>
    <property type="molecule type" value="Genomic_DNA"/>
</dbReference>
<reference evidence="5 7" key="2">
    <citation type="journal article" date="2020" name="bioRxiv">
        <title>Sequence and annotation of 42 cannabis genomes reveals extensive copy number variation in cannabinoid synthesis and pathogen resistance genes.</title>
        <authorList>
            <person name="Mckernan K.J."/>
            <person name="Helbert Y."/>
            <person name="Kane L.T."/>
            <person name="Ebling H."/>
            <person name="Zhang L."/>
            <person name="Liu B."/>
            <person name="Eaton Z."/>
            <person name="Mclaughlin S."/>
            <person name="Kingan S."/>
            <person name="Baybayan P."/>
            <person name="Concepcion G."/>
            <person name="Jordan M."/>
            <person name="Riva A."/>
            <person name="Barbazuk W."/>
            <person name="Harkins T."/>
        </authorList>
    </citation>
    <scope>NUCLEOTIDE SEQUENCE [LARGE SCALE GENOMIC DNA]</scope>
    <source>
        <strain evidence="7">cv. Jamaican Lion 4</strain>
        <strain evidence="5">Mother</strain>
        <tissue evidence="5">Leaf</tissue>
    </source>
</reference>
<sequence length="164" mass="17552">MLGTLTAQTETLNHVHGLMEAFRAFDSNNDGSITEAELGGIMGSLGYNPGEQEVRAMMQEADVDKDGLLSLEEFLELNTKNMELGGLGNFLMNAAEALNNNNNNGGDGVCDHMVTGEELFQVLESLGVVKFGLEDCQNIIASMDMDGDGAVSLEDFNLVVTSLL</sequence>
<evidence type="ECO:0000313" key="8">
    <source>
        <dbReference type="Proteomes" id="UP000596661"/>
    </source>
</evidence>
<accession>A0A7J6E510</accession>
<dbReference type="Pfam" id="PF13499">
    <property type="entry name" value="EF-hand_7"/>
    <property type="match status" value="1"/>
</dbReference>
<protein>
    <recommendedName>
        <fullName evidence="4">EF-hand domain-containing protein</fullName>
    </recommendedName>
</protein>
<keyword evidence="2" id="KW-0677">Repeat</keyword>
<dbReference type="GO" id="GO:0005509">
    <property type="term" value="F:calcium ion binding"/>
    <property type="evidence" value="ECO:0007669"/>
    <property type="project" value="InterPro"/>
</dbReference>
<reference evidence="6" key="3">
    <citation type="submission" date="2021-03" db="UniProtKB">
        <authorList>
            <consortium name="EnsemblPlants"/>
        </authorList>
    </citation>
    <scope>IDENTIFICATION</scope>
</reference>
<feature type="domain" description="EF-hand" evidence="4">
    <location>
        <begin position="49"/>
        <end position="84"/>
    </location>
</feature>
<dbReference type="InterPro" id="IPR039647">
    <property type="entry name" value="EF_hand_pair_protein_CML-like"/>
</dbReference>
<keyword evidence="8" id="KW-1185">Reference proteome</keyword>
<keyword evidence="1" id="KW-0479">Metal-binding</keyword>
<dbReference type="PANTHER" id="PTHR10891">
    <property type="entry name" value="EF-HAND CALCIUM-BINDING DOMAIN CONTAINING PROTEIN"/>
    <property type="match status" value="1"/>
</dbReference>
<dbReference type="Gene3D" id="1.10.238.10">
    <property type="entry name" value="EF-hand"/>
    <property type="match status" value="2"/>
</dbReference>
<dbReference type="CDD" id="cd00051">
    <property type="entry name" value="EFh"/>
    <property type="match status" value="1"/>
</dbReference>
<dbReference type="FunFam" id="1.10.238.10:FF:000178">
    <property type="entry name" value="Calmodulin-2 A"/>
    <property type="match status" value="1"/>
</dbReference>
<dbReference type="AlphaFoldDB" id="A0A7J6E510"/>
<feature type="domain" description="EF-hand" evidence="4">
    <location>
        <begin position="131"/>
        <end position="164"/>
    </location>
</feature>
<gene>
    <name evidence="6" type="primary">LOC115699971</name>
    <name evidence="5" type="ORF">F8388_013817</name>
</gene>
<dbReference type="OMA" id="HEFLEMN"/>
<feature type="domain" description="EF-hand" evidence="4">
    <location>
        <begin position="13"/>
        <end position="48"/>
    </location>
</feature>
<evidence type="ECO:0000256" key="3">
    <source>
        <dbReference type="ARBA" id="ARBA00022837"/>
    </source>
</evidence>
<evidence type="ECO:0000313" key="5">
    <source>
        <dbReference type="EMBL" id="KAF4353525.1"/>
    </source>
</evidence>
<evidence type="ECO:0000313" key="6">
    <source>
        <dbReference type="EnsemblPlants" id="cds.evm.model.01.2805"/>
    </source>
</evidence>
<dbReference type="GeneID" id="115699971"/>
<dbReference type="EMBL" id="JAATIP010000294">
    <property type="protein sequence ID" value="KAF4353525.1"/>
    <property type="molecule type" value="Genomic_DNA"/>
</dbReference>
<dbReference type="RefSeq" id="XP_030483378.1">
    <property type="nucleotide sequence ID" value="XM_030627518.2"/>
</dbReference>